<reference evidence="11" key="1">
    <citation type="submission" date="2016-11" db="UniProtKB">
        <authorList>
            <consortium name="WormBaseParasite"/>
        </authorList>
    </citation>
    <scope>IDENTIFICATION</scope>
</reference>
<dbReference type="Pfam" id="PF07993">
    <property type="entry name" value="NAD_binding_4"/>
    <property type="match status" value="1"/>
</dbReference>
<keyword evidence="4" id="KW-0597">Phosphoprotein</keyword>
<dbReference type="EMBL" id="CAJFDI010000001">
    <property type="protein sequence ID" value="CAD5209355.1"/>
    <property type="molecule type" value="Genomic_DNA"/>
</dbReference>
<dbReference type="InterPro" id="IPR036736">
    <property type="entry name" value="ACP-like_sf"/>
</dbReference>
<reference evidence="8" key="2">
    <citation type="submission" date="2020-09" db="EMBL/GenBank/DDBJ databases">
        <authorList>
            <person name="Kikuchi T."/>
        </authorList>
    </citation>
    <scope>NUCLEOTIDE SEQUENCE</scope>
    <source>
        <strain evidence="8">Ka4C1</strain>
    </source>
</reference>
<dbReference type="PROSITE" id="PS00061">
    <property type="entry name" value="ADH_SHORT"/>
    <property type="match status" value="1"/>
</dbReference>
<dbReference type="SUPFAM" id="SSF47336">
    <property type="entry name" value="ACP-like"/>
    <property type="match status" value="1"/>
</dbReference>
<evidence type="ECO:0000256" key="3">
    <source>
        <dbReference type="ARBA" id="ARBA00022450"/>
    </source>
</evidence>
<accession>A0A1I7SDS8</accession>
<dbReference type="FunFam" id="3.40.50.720:FF:000047">
    <property type="entry name" value="NADP-dependent L-serine/L-allo-threonine dehydrogenase"/>
    <property type="match status" value="1"/>
</dbReference>
<dbReference type="AlphaFoldDB" id="A0A1I7SDS8"/>
<dbReference type="Pfam" id="PF00501">
    <property type="entry name" value="AMP-binding"/>
    <property type="match status" value="1"/>
</dbReference>
<dbReference type="InterPro" id="IPR020845">
    <property type="entry name" value="AMP-binding_CS"/>
</dbReference>
<dbReference type="InterPro" id="IPR000873">
    <property type="entry name" value="AMP-dep_synth/lig_dom"/>
</dbReference>
<dbReference type="CDD" id="cd05235">
    <property type="entry name" value="SDR_e1"/>
    <property type="match status" value="1"/>
</dbReference>
<dbReference type="InterPro" id="IPR020904">
    <property type="entry name" value="Sc_DH/Rdtase_CS"/>
</dbReference>
<organism evidence="9 11">
    <name type="scientific">Bursaphelenchus xylophilus</name>
    <name type="common">Pinewood nematode worm</name>
    <name type="synonym">Aphelenchoides xylophilus</name>
    <dbReference type="NCBI Taxonomy" id="6326"/>
    <lineage>
        <taxon>Eukaryota</taxon>
        <taxon>Metazoa</taxon>
        <taxon>Ecdysozoa</taxon>
        <taxon>Nematoda</taxon>
        <taxon>Chromadorea</taxon>
        <taxon>Rhabditida</taxon>
        <taxon>Tylenchina</taxon>
        <taxon>Tylenchomorpha</taxon>
        <taxon>Aphelenchoidea</taxon>
        <taxon>Aphelenchoididae</taxon>
        <taxon>Bursaphelenchus</taxon>
    </lineage>
</organism>
<dbReference type="InterPro" id="IPR042099">
    <property type="entry name" value="ANL_N_sf"/>
</dbReference>
<dbReference type="Gene3D" id="1.10.1200.10">
    <property type="entry name" value="ACP-like"/>
    <property type="match status" value="1"/>
</dbReference>
<evidence type="ECO:0000313" key="8">
    <source>
        <dbReference type="EMBL" id="CAD5209355.1"/>
    </source>
</evidence>
<evidence type="ECO:0000256" key="6">
    <source>
        <dbReference type="ARBA" id="ARBA00044883"/>
    </source>
</evidence>
<dbReference type="Proteomes" id="UP000582659">
    <property type="component" value="Unassembled WGS sequence"/>
</dbReference>
<dbReference type="EMBL" id="CAJFCV020000001">
    <property type="protein sequence ID" value="CAG9084328.1"/>
    <property type="molecule type" value="Genomic_DNA"/>
</dbReference>
<keyword evidence="5" id="KW-0560">Oxidoreductase</keyword>
<dbReference type="SUPFAM" id="SSF56801">
    <property type="entry name" value="Acetyl-CoA synthetase-like"/>
    <property type="match status" value="1"/>
</dbReference>
<dbReference type="PROSITE" id="PS00455">
    <property type="entry name" value="AMP_BINDING"/>
    <property type="match status" value="1"/>
</dbReference>
<dbReference type="GO" id="GO:0031177">
    <property type="term" value="F:phosphopantetheine binding"/>
    <property type="evidence" value="ECO:0007669"/>
    <property type="project" value="InterPro"/>
</dbReference>
<dbReference type="Pfam" id="PF13193">
    <property type="entry name" value="AMP-binding_C"/>
    <property type="match status" value="1"/>
</dbReference>
<evidence type="ECO:0000313" key="9">
    <source>
        <dbReference type="Proteomes" id="UP000095284"/>
    </source>
</evidence>
<evidence type="ECO:0000256" key="4">
    <source>
        <dbReference type="ARBA" id="ARBA00022553"/>
    </source>
</evidence>
<keyword evidence="3" id="KW-0596">Phosphopantetheine</keyword>
<dbReference type="InterPro" id="IPR036291">
    <property type="entry name" value="NAD(P)-bd_dom_sf"/>
</dbReference>
<dbReference type="InterPro" id="IPR006162">
    <property type="entry name" value="Ppantetheine_attach_site"/>
</dbReference>
<dbReference type="SMR" id="A0A1I7SDS8"/>
<dbReference type="Pfam" id="PF00106">
    <property type="entry name" value="adh_short"/>
    <property type="match status" value="1"/>
</dbReference>
<dbReference type="InterPro" id="IPR009081">
    <property type="entry name" value="PP-bd_ACP"/>
</dbReference>
<evidence type="ECO:0000313" key="10">
    <source>
        <dbReference type="Proteomes" id="UP000659654"/>
    </source>
</evidence>
<dbReference type="PROSITE" id="PS00012">
    <property type="entry name" value="PHOSPHOPANTETHEINE"/>
    <property type="match status" value="1"/>
</dbReference>
<evidence type="ECO:0000313" key="11">
    <source>
        <dbReference type="WBParaSite" id="BXY_1118600.1"/>
    </source>
</evidence>
<dbReference type="GO" id="GO:0004312">
    <property type="term" value="F:fatty acid synthase activity"/>
    <property type="evidence" value="ECO:0007669"/>
    <property type="project" value="UniProtKB-EC"/>
</dbReference>
<dbReference type="InterPro" id="IPR025110">
    <property type="entry name" value="AMP-bd_C"/>
</dbReference>
<dbReference type="OrthoDB" id="5840142at2759"/>
<dbReference type="PROSITE" id="PS50075">
    <property type="entry name" value="CARRIER"/>
    <property type="match status" value="1"/>
</dbReference>
<sequence>MTTLVELFDQVVKDPKKRNNIVLQDEDRTWTVASLDKVTHDLAVLFRTKFNCKKGSCVAIYMNKSAEYVISYIAALRAGGAYLPLDISYPENLLTSVLDEVVPAVVVSTPQHASRLPSDTPCFIFESGWKIEEVPEALSLPTDITADDKAYIVYSSGTTGKPKGIVCPHRGAVVSYQYRFQSYPYKSDDVVASNVFFVWELLRPILQGIKLVVIPDDIIYDPAPLCRFLKKHNVTRMLFTPSLLETVLDTQKSDFLRDCFKKFRVIHLCGEVVTTNLLSRIMNHFAHCQIVNLYSISETHDVAVADLNEFFKKNEPRKFAPVGKVIPSVKVLILDQNQKKVPIGVPGEIFVSGPTLALGYLNRPELNKNRFLTVPEEYQSEVGTNRMYRTGDWGYVLPNSVLEICGRVDTLVRIRGYGVELQAIEATLLKLAYVRSCAVISIGKEGEDKQLAAYIVLKENTSRKSIRAELKRLLPFYMVPHFFVFLEKLPVLAASSKIDKKALPNVDYERDVVETEALPQTSTEKKLASIWADVLQHSTLDIQESFFDLGGHSLMAARLLSRVAEEFNIKFTMRDLFSSPTVYEMARIIDGVDHQSPEHTVNLDYQVETHDVKDNIMDLHLRAFWRSTEWGNRFFRSNILLTGVTGFLGTHFLYEILLNSQANIVCVVREVSGESVEERVKFSLKKYGLWNNSMPEMIRERVRVVIGDIALFKLGLSEEHYHFLTYDIDVVVHAAAYVNLIYPYQALHGINVLGTRNVLDFCHQNKVKPLHYISTDAVIPHNLSNIDESFDISAVKEKLFDGYAQSKYVAEQLVKRSLERGLPGIIYRLGNQAASSKAAFWNEQDFTYLMLKAVIHTGSAPNLDWIVEVTNVDFTSKFVNHLITKEFCENVGKTFHITNSEGPKWSELVDWLVEFGYDLQFVEANLWIEQVSTSNDPALQQIQKLLQLMVRDESYFRTQTTYLRTNTDALLSSLKWKYPILDKKLFHHWIRNLIEQKVIAKPRPRSGMTLLNKVCVVTGASEGIGEAIARDLSREGAKVVLLARQLDKLGKIVTDLISLGSLDSSLLALKCDITDRSNVCEVLDRVTNEFGRIDVLINCAGCMYYCLSKNGYTDEWKRQIDVNCHGTTNMTAGVIPVMIKQNSGHIVNITSDAGKRGFAGLAVYSGSKFYIEGFVQALRQELVEYNIKFTNIQPGDVSTQLAGRSTDKEATEKYDFSKAGHRILDPEDVAKAVIYTLGQAKHVAVNELLIEPQQAPI</sequence>
<feature type="domain" description="Carrier" evidence="7">
    <location>
        <begin position="518"/>
        <end position="593"/>
    </location>
</feature>
<comment type="catalytic activity">
    <reaction evidence="6">
        <text>acetyl-CoA + n malonyl-CoA + 2n NADPH + 2n H(+) = a long-chain fatty acid + (n+1) CoA + n CO2 + 2n NADP(+).</text>
        <dbReference type="EC" id="2.3.1.85"/>
    </reaction>
</comment>
<dbReference type="PRINTS" id="PR00080">
    <property type="entry name" value="SDRFAMILY"/>
</dbReference>
<proteinExistence type="predicted"/>
<dbReference type="Gene3D" id="3.40.50.720">
    <property type="entry name" value="NAD(P)-binding Rossmann-like Domain"/>
    <property type="match status" value="2"/>
</dbReference>
<dbReference type="PRINTS" id="PR00081">
    <property type="entry name" value="GDHRDH"/>
</dbReference>
<keyword evidence="10" id="KW-1185">Reference proteome</keyword>
<dbReference type="Gene3D" id="3.30.300.30">
    <property type="match status" value="1"/>
</dbReference>
<dbReference type="CDD" id="cd05233">
    <property type="entry name" value="SDR_c"/>
    <property type="match status" value="1"/>
</dbReference>
<evidence type="ECO:0000259" key="7">
    <source>
        <dbReference type="PROSITE" id="PS50075"/>
    </source>
</evidence>
<dbReference type="NCBIfam" id="TIGR01746">
    <property type="entry name" value="Thioester-redct"/>
    <property type="match status" value="1"/>
</dbReference>
<name>A0A1I7SDS8_BURXY</name>
<dbReference type="eggNOG" id="KOG1178">
    <property type="taxonomic scope" value="Eukaryota"/>
</dbReference>
<dbReference type="SUPFAM" id="SSF51735">
    <property type="entry name" value="NAD(P)-binding Rossmann-fold domains"/>
    <property type="match status" value="2"/>
</dbReference>
<dbReference type="PANTHER" id="PTHR44845">
    <property type="entry name" value="CARRIER DOMAIN-CONTAINING PROTEIN"/>
    <property type="match status" value="1"/>
</dbReference>
<dbReference type="FunFam" id="1.10.1200.10:FF:000005">
    <property type="entry name" value="Nonribosomal peptide synthetase 1"/>
    <property type="match status" value="1"/>
</dbReference>
<dbReference type="WBParaSite" id="BXY_1118600.1">
    <property type="protein sequence ID" value="BXY_1118600.1"/>
    <property type="gene ID" value="BXY_1118600"/>
</dbReference>
<gene>
    <name evidence="8" type="ORF">BXYJ_LOCUS1401</name>
</gene>
<dbReference type="EC" id="2.3.1.85" evidence="1"/>
<dbReference type="InterPro" id="IPR002347">
    <property type="entry name" value="SDR_fam"/>
</dbReference>
<dbReference type="InterPro" id="IPR010080">
    <property type="entry name" value="Thioester_reductase-like_dom"/>
</dbReference>
<dbReference type="Pfam" id="PF00550">
    <property type="entry name" value="PP-binding"/>
    <property type="match status" value="1"/>
</dbReference>
<dbReference type="Proteomes" id="UP000659654">
    <property type="component" value="Unassembled WGS sequence"/>
</dbReference>
<dbReference type="SMART" id="SM00823">
    <property type="entry name" value="PKS_PP"/>
    <property type="match status" value="1"/>
</dbReference>
<dbReference type="InterPro" id="IPR020806">
    <property type="entry name" value="PKS_PP-bd"/>
</dbReference>
<evidence type="ECO:0000256" key="5">
    <source>
        <dbReference type="ARBA" id="ARBA00023002"/>
    </source>
</evidence>
<evidence type="ECO:0000256" key="1">
    <source>
        <dbReference type="ARBA" id="ARBA00012873"/>
    </source>
</evidence>
<dbReference type="InterPro" id="IPR045851">
    <property type="entry name" value="AMP-bd_C_sf"/>
</dbReference>
<dbReference type="InterPro" id="IPR013120">
    <property type="entry name" value="FAR_NAD-bd"/>
</dbReference>
<dbReference type="Gene3D" id="3.40.50.12780">
    <property type="entry name" value="N-terminal domain of ligase-like"/>
    <property type="match status" value="1"/>
</dbReference>
<dbReference type="GO" id="GO:0016616">
    <property type="term" value="F:oxidoreductase activity, acting on the CH-OH group of donors, NAD or NADP as acceptor"/>
    <property type="evidence" value="ECO:0007669"/>
    <property type="project" value="UniProtKB-ARBA"/>
</dbReference>
<dbReference type="CDD" id="cd05930">
    <property type="entry name" value="A_NRPS"/>
    <property type="match status" value="1"/>
</dbReference>
<dbReference type="PANTHER" id="PTHR44845:SF6">
    <property type="entry name" value="BETA-ALANINE-ACTIVATING ENZYME"/>
    <property type="match status" value="1"/>
</dbReference>
<dbReference type="eggNOG" id="KOG1205">
    <property type="taxonomic scope" value="Eukaryota"/>
</dbReference>
<evidence type="ECO:0000256" key="2">
    <source>
        <dbReference type="ARBA" id="ARBA00018769"/>
    </source>
</evidence>
<dbReference type="Proteomes" id="UP000095284">
    <property type="component" value="Unplaced"/>
</dbReference>
<protein>
    <recommendedName>
        <fullName evidence="2">Fatty acid synthase</fullName>
        <ecNumber evidence="1">2.3.1.85</ecNumber>
    </recommendedName>
</protein>